<gene>
    <name evidence="3" type="ORF">FRACA_310036</name>
</gene>
<accession>A0A2I2KUA5</accession>
<protein>
    <recommendedName>
        <fullName evidence="2">Glycosyltransferase 2-like domain-containing protein</fullName>
    </recommendedName>
</protein>
<evidence type="ECO:0000313" key="3">
    <source>
        <dbReference type="EMBL" id="SNQ49244.1"/>
    </source>
</evidence>
<dbReference type="EMBL" id="FZMO01000235">
    <property type="protein sequence ID" value="SNQ49244.1"/>
    <property type="molecule type" value="Genomic_DNA"/>
</dbReference>
<proteinExistence type="predicted"/>
<reference evidence="3 4" key="1">
    <citation type="submission" date="2017-06" db="EMBL/GenBank/DDBJ databases">
        <authorList>
            <person name="Kim H.J."/>
            <person name="Triplett B.A."/>
        </authorList>
    </citation>
    <scope>NUCLEOTIDE SEQUENCE [LARGE SCALE GENOMIC DNA]</scope>
    <source>
        <strain evidence="3">FRACA_ARgP5</strain>
    </source>
</reference>
<organism evidence="3 4">
    <name type="scientific">Frankia canadensis</name>
    <dbReference type="NCBI Taxonomy" id="1836972"/>
    <lineage>
        <taxon>Bacteria</taxon>
        <taxon>Bacillati</taxon>
        <taxon>Actinomycetota</taxon>
        <taxon>Actinomycetes</taxon>
        <taxon>Frankiales</taxon>
        <taxon>Frankiaceae</taxon>
        <taxon>Frankia</taxon>
    </lineage>
</organism>
<evidence type="ECO:0000313" key="4">
    <source>
        <dbReference type="Proteomes" id="UP000234331"/>
    </source>
</evidence>
<dbReference type="InterPro" id="IPR029044">
    <property type="entry name" value="Nucleotide-diphossugar_trans"/>
</dbReference>
<dbReference type="SUPFAM" id="SSF53448">
    <property type="entry name" value="Nucleotide-diphospho-sugar transferases"/>
    <property type="match status" value="1"/>
</dbReference>
<evidence type="ECO:0000259" key="2">
    <source>
        <dbReference type="Pfam" id="PF00535"/>
    </source>
</evidence>
<feature type="domain" description="Glycosyltransferase 2-like" evidence="2">
    <location>
        <begin position="24"/>
        <end position="125"/>
    </location>
</feature>
<dbReference type="PANTHER" id="PTHR43685:SF3">
    <property type="entry name" value="SLR2126 PROTEIN"/>
    <property type="match status" value="1"/>
</dbReference>
<dbReference type="Pfam" id="PF00535">
    <property type="entry name" value="Glycos_transf_2"/>
    <property type="match status" value="1"/>
</dbReference>
<dbReference type="Proteomes" id="UP000234331">
    <property type="component" value="Unassembled WGS sequence"/>
</dbReference>
<dbReference type="AlphaFoldDB" id="A0A2I2KUA5"/>
<dbReference type="OrthoDB" id="2676521at2"/>
<dbReference type="PANTHER" id="PTHR43685">
    <property type="entry name" value="GLYCOSYLTRANSFERASE"/>
    <property type="match status" value="1"/>
</dbReference>
<dbReference type="InterPro" id="IPR001173">
    <property type="entry name" value="Glyco_trans_2-like"/>
</dbReference>
<name>A0A2I2KUA5_9ACTN</name>
<dbReference type="RefSeq" id="WP_115537977.1">
    <property type="nucleotide sequence ID" value="NZ_FZMO01000235.1"/>
</dbReference>
<keyword evidence="4" id="KW-1185">Reference proteome</keyword>
<feature type="region of interest" description="Disordered" evidence="1">
    <location>
        <begin position="321"/>
        <end position="344"/>
    </location>
</feature>
<dbReference type="CDD" id="cd00761">
    <property type="entry name" value="Glyco_tranf_GTA_type"/>
    <property type="match status" value="1"/>
</dbReference>
<sequence>MTAPGTGTSQTPDPAGVDRELAVTVVIPTVGRDTLLAAVRSAAGQTRRPAKIVVVVDGSDGSGLPAAVRDEPLVDVMVTGGGAGPAGTRMRGARQAAGDLVAFLDDDDEWLPDKLERQVAAYRAARRGARLPLVSCPVLVVDGAGAVLDVAPRRTMRAPGEDVAEFLFRRSPRRDSGFGMGSSTLLCDRELLRVVPWDEARTLHEDWEWVIRAARHPEVRVVMLPEPLVRYLSHPPGTSASQPRGGWRRSQEFAESTVRSPRARGDFLLCVTALMALSEGSRGAALGVARRAAVHARPGPAAWVLFVAHLAAPRRGGTALGRLRGTLRRPGPRGARGHLGTPAR</sequence>
<dbReference type="Gene3D" id="3.90.550.10">
    <property type="entry name" value="Spore Coat Polysaccharide Biosynthesis Protein SpsA, Chain A"/>
    <property type="match status" value="1"/>
</dbReference>
<dbReference type="InterPro" id="IPR050834">
    <property type="entry name" value="Glycosyltransf_2"/>
</dbReference>
<evidence type="ECO:0000256" key="1">
    <source>
        <dbReference type="SAM" id="MobiDB-lite"/>
    </source>
</evidence>